<feature type="compositionally biased region" description="Polar residues" evidence="8">
    <location>
        <begin position="55"/>
        <end position="64"/>
    </location>
</feature>
<keyword evidence="3 7" id="KW-0805">Transcription regulation</keyword>
<comment type="caution">
    <text evidence="10">The sequence shown here is derived from an EMBL/GenBank/DDBJ whole genome shotgun (WGS) entry which is preliminary data.</text>
</comment>
<keyword evidence="4 7" id="KW-0010">Activator</keyword>
<dbReference type="PANTHER" id="PTHR35041">
    <property type="entry name" value="MEDIATOR OF RNA POLYMERASE II TRANSCRIPTION SUBUNIT 1"/>
    <property type="match status" value="1"/>
</dbReference>
<dbReference type="InterPro" id="IPR019680">
    <property type="entry name" value="Mediator_Med1"/>
</dbReference>
<comment type="similarity">
    <text evidence="2 7">Belongs to the Mediator complex subunit 1 family.</text>
</comment>
<dbReference type="GO" id="GO:0016592">
    <property type="term" value="C:mediator complex"/>
    <property type="evidence" value="ECO:0007669"/>
    <property type="project" value="InterPro"/>
</dbReference>
<dbReference type="AlphaFoldDB" id="A0A4U0WM72"/>
<comment type="function">
    <text evidence="7">Component of the Mediator complex, a coactivator involved in the regulated transcription of nearly all RNA polymerase II-dependent genes. Mediator functions as a bridge to convey information from gene-specific regulatory proteins to the basal RNA polymerase II transcription machinery. Mediator is recruited to promoters by direct interactions with regulatory proteins and serves as a scaffold for the assembly of a functional preinitiation complex with RNA polymerase II and the general transcription factors.</text>
</comment>
<evidence type="ECO:0000256" key="3">
    <source>
        <dbReference type="ARBA" id="ARBA00023015"/>
    </source>
</evidence>
<evidence type="ECO:0000259" key="9">
    <source>
        <dbReference type="Pfam" id="PF10744"/>
    </source>
</evidence>
<dbReference type="GO" id="GO:0045944">
    <property type="term" value="P:positive regulation of transcription by RNA polymerase II"/>
    <property type="evidence" value="ECO:0007669"/>
    <property type="project" value="UniProtKB-ARBA"/>
</dbReference>
<feature type="region of interest" description="Disordered" evidence="8">
    <location>
        <begin position="1"/>
        <end position="88"/>
    </location>
</feature>
<dbReference type="EMBL" id="NAJQ01000918">
    <property type="protein sequence ID" value="TKA63708.1"/>
    <property type="molecule type" value="Genomic_DNA"/>
</dbReference>
<evidence type="ECO:0000256" key="2">
    <source>
        <dbReference type="ARBA" id="ARBA00006210"/>
    </source>
</evidence>
<dbReference type="Proteomes" id="UP000309340">
    <property type="component" value="Unassembled WGS sequence"/>
</dbReference>
<feature type="domain" description="Mediator complex subunit Med1" evidence="9">
    <location>
        <begin position="152"/>
        <end position="545"/>
    </location>
</feature>
<evidence type="ECO:0000256" key="5">
    <source>
        <dbReference type="ARBA" id="ARBA00023163"/>
    </source>
</evidence>
<dbReference type="PANTHER" id="PTHR35041:SF4">
    <property type="entry name" value="MEDIATOR OF RNA POLYMERASE II TRANSCRIPTION SUBUNIT 1"/>
    <property type="match status" value="1"/>
</dbReference>
<organism evidence="10 11">
    <name type="scientific">Friedmanniomyces simplex</name>
    <dbReference type="NCBI Taxonomy" id="329884"/>
    <lineage>
        <taxon>Eukaryota</taxon>
        <taxon>Fungi</taxon>
        <taxon>Dikarya</taxon>
        <taxon>Ascomycota</taxon>
        <taxon>Pezizomycotina</taxon>
        <taxon>Dothideomycetes</taxon>
        <taxon>Dothideomycetidae</taxon>
        <taxon>Mycosphaerellales</taxon>
        <taxon>Teratosphaeriaceae</taxon>
        <taxon>Friedmanniomyces</taxon>
    </lineage>
</organism>
<feature type="compositionally biased region" description="Pro residues" evidence="8">
    <location>
        <begin position="1"/>
        <end position="12"/>
    </location>
</feature>
<evidence type="ECO:0000256" key="6">
    <source>
        <dbReference type="ARBA" id="ARBA00023242"/>
    </source>
</evidence>
<protein>
    <recommendedName>
        <fullName evidence="7">Mediator of RNA polymerase II transcription subunit 1</fullName>
    </recommendedName>
    <alternativeName>
        <fullName evidence="7">Mediator complex subunit 1</fullName>
    </alternativeName>
</protein>
<keyword evidence="11" id="KW-1185">Reference proteome</keyword>
<reference evidence="10 11" key="1">
    <citation type="submission" date="2017-03" db="EMBL/GenBank/DDBJ databases">
        <title>Genomes of endolithic fungi from Antarctica.</title>
        <authorList>
            <person name="Coleine C."/>
            <person name="Masonjones S."/>
            <person name="Stajich J.E."/>
        </authorList>
    </citation>
    <scope>NUCLEOTIDE SEQUENCE [LARGE SCALE GENOMIC DNA]</scope>
    <source>
        <strain evidence="10 11">CCFEE 5184</strain>
    </source>
</reference>
<evidence type="ECO:0000313" key="10">
    <source>
        <dbReference type="EMBL" id="TKA63708.1"/>
    </source>
</evidence>
<evidence type="ECO:0000313" key="11">
    <source>
        <dbReference type="Proteomes" id="UP000309340"/>
    </source>
</evidence>
<keyword evidence="5 7" id="KW-0804">Transcription</keyword>
<name>A0A4U0WM72_9PEZI</name>
<accession>A0A4U0WM72</accession>
<keyword evidence="6 7" id="KW-0539">Nucleus</keyword>
<dbReference type="OrthoDB" id="5310959at2759"/>
<evidence type="ECO:0000256" key="8">
    <source>
        <dbReference type="SAM" id="MobiDB-lite"/>
    </source>
</evidence>
<evidence type="ECO:0000256" key="4">
    <source>
        <dbReference type="ARBA" id="ARBA00023159"/>
    </source>
</evidence>
<dbReference type="Pfam" id="PF10744">
    <property type="entry name" value="Med1"/>
    <property type="match status" value="1"/>
</dbReference>
<dbReference type="GO" id="GO:0003712">
    <property type="term" value="F:transcription coregulator activity"/>
    <property type="evidence" value="ECO:0007669"/>
    <property type="project" value="InterPro"/>
</dbReference>
<evidence type="ECO:0000256" key="7">
    <source>
        <dbReference type="RuleBase" id="RU364059"/>
    </source>
</evidence>
<sequence>MATPTPTAPPNPSSASKRAAVHVSTPSHLGFSPAPRSVPSPATTRKEHAGKTPVNHPTTSSHGSKTLGGTPMIQNLSQQGHTNSPSANMLSFGTPVGLGVDGITPGTFNMHTPGMAGVPMSLTMSDLGVTSGAGAPKRNEDEERRVKMRRVLKSIGKPKGRISEEAMARISRRVGFDLAIDHETPEERVKNASLVGNRSFDIAGKKILLDVTLKDQRPESVTASFATENAGLQEQTEAVGKVLLDDLLNAGEVALNASLERFAGNLERLACIDWLSSDHFDSFEALSGIYTSLRRLYEQESADASTLEVLRRRSGRPMVHADGQIGFTIAYWDTARVDDGSKEGNNANSLSKLALGIERSFGGLYPSVRVSDNWLPDPLELLTTELGSSIPWQDPLPSVVPVSRSGDAMIVEGDPKLPDLRFTAKLDPPIVLPWQVATNVLQTFGLAEPQLLVYPPAWHTVLLDPSSTAPFNAMAERAVTAEQSVLMTKGGEEIEISHSYTLDVAKPDGGYTLERLQFAHPRQLIELLPTLRQWACFGSLMKSLFAGNAISTKKSRVPGNATVKRNAPIPISLDDLLTPPATPLSTNKVAVSVSLATSPVPTLSFIFSTAMDRPICNVTVQVLQNGVLSVTDAEGLAGDDKTEEISSTHGKRLVEALETCGDIGVWIEWLRSQLR</sequence>
<comment type="subcellular location">
    <subcellularLocation>
        <location evidence="1 7">Nucleus</location>
    </subcellularLocation>
</comment>
<gene>
    <name evidence="10" type="ORF">B0A55_10386</name>
</gene>
<evidence type="ECO:0000256" key="1">
    <source>
        <dbReference type="ARBA" id="ARBA00004123"/>
    </source>
</evidence>
<dbReference type="STRING" id="329884.A0A4U0WM72"/>
<proteinExistence type="inferred from homology"/>
<feature type="compositionally biased region" description="Polar residues" evidence="8">
    <location>
        <begin position="72"/>
        <end position="88"/>
    </location>
</feature>